<keyword evidence="2" id="KW-1185">Reference proteome</keyword>
<sequence>MGGRPPFFGVKMKFLLIFWLYQSTGFSNTIVAHIAVEKVEMVDKATCEAAAKVMEKSATRGNDIIVNTACVPMGD</sequence>
<name>A0A514A8H2_9CAUD</name>
<dbReference type="EMBL" id="MN038177">
    <property type="protein sequence ID" value="QDH49580.1"/>
    <property type="molecule type" value="Genomic_DNA"/>
</dbReference>
<protein>
    <submittedName>
        <fullName evidence="1">Uncharacterized protein</fullName>
    </submittedName>
</protein>
<dbReference type="Proteomes" id="UP000319711">
    <property type="component" value="Segment"/>
</dbReference>
<evidence type="ECO:0000313" key="1">
    <source>
        <dbReference type="EMBL" id="QDH49580.1"/>
    </source>
</evidence>
<organism evidence="1 2">
    <name type="scientific">Pantoea phage Kyle</name>
    <dbReference type="NCBI Taxonomy" id="2589665"/>
    <lineage>
        <taxon>Viruses</taxon>
        <taxon>Duplodnaviria</taxon>
        <taxon>Heunggongvirae</taxon>
        <taxon>Uroviricota</taxon>
        <taxon>Caudoviricetes</taxon>
        <taxon>Lindbergviridae</taxon>
        <taxon>Kylevirus</taxon>
        <taxon>Kylevirus kyle</taxon>
    </lineage>
</organism>
<gene>
    <name evidence="1" type="primary">10</name>
    <name evidence="1" type="ORF">KYLE_11</name>
</gene>
<evidence type="ECO:0000313" key="2">
    <source>
        <dbReference type="Proteomes" id="UP000319711"/>
    </source>
</evidence>
<dbReference type="RefSeq" id="YP_009849843.1">
    <property type="nucleotide sequence ID" value="NC_048796.1"/>
</dbReference>
<dbReference type="GeneID" id="55620296"/>
<accession>A0A514A8H2</accession>
<reference evidence="1 2" key="1">
    <citation type="submission" date="2019-06" db="EMBL/GenBank/DDBJ databases">
        <authorList>
            <person name="Fakulujo A."/>
            <person name="Fiaz D."/>
            <person name="Garg S."/>
            <person name="Gordon G."/>
            <person name="Haider Z."/>
            <person name="Hale A."/>
            <person name="Hodges K."/>
            <person name="Jacob L."/>
            <person name="Kandil F."/>
            <person name="Kincaid V."/>
            <person name="Melchor-Guerra M."/>
            <person name="Morrelli A."/>
            <person name="Morris R."/>
            <person name="Nawaz M."/>
            <person name="Nguyen N."/>
            <person name="Omair A."/>
            <person name="Pray J."/>
            <person name="Saleem H."/>
            <person name="Saravane K."/>
            <person name="Sharma A."/>
            <person name="Singh A."/>
            <person name="Walston M."/>
            <person name="Zaman H."/>
            <person name="Puthuveetil N."/>
            <person name="Do L."/>
            <person name="Islam N."/>
            <person name="Johnson A."/>
        </authorList>
    </citation>
    <scope>NUCLEOTIDE SEQUENCE [LARGE SCALE GENOMIC DNA]</scope>
</reference>
<dbReference type="KEGG" id="vg:55620296"/>
<proteinExistence type="predicted"/>